<feature type="compositionally biased region" description="Polar residues" evidence="1">
    <location>
        <begin position="1"/>
        <end position="11"/>
    </location>
</feature>
<keyword evidence="3" id="KW-1185">Reference proteome</keyword>
<name>A0ABV0KRM6_9CYAN</name>
<evidence type="ECO:0000313" key="2">
    <source>
        <dbReference type="EMBL" id="MEP1061879.1"/>
    </source>
</evidence>
<sequence>MSDPIPNSKSSTEAENKRFPSLESLRTVHSNLLKLHRESKNEPNVLIEIEQFIRKGKATGAVLARENERWSVQSLLDYWSSLLYRAGIEPPDATLADSDLPLVPEPSDAFDDIRIAQSIAGNQNQVIGQVFSGTIISHVENLIQHFHLSPLDISPLTRFWEYWSQETEPSLSPNLVIGGREKERDRIISWLRGSPSPLSLQADSAEESIAFLAAVVENLDDEERTAVLSRAVVVEGATAWQSLIISSDPLILVARLNQPDGIGRAIKSGHHVFMPSGRLGSNDASLLPRIVRDAAEQALKEMGLSPDRARNLATLARRSLSALRRKLAVARHIQQPAWAQANNAQALLSSLLASAWNASYEGDRNALAQLSGIPYEQLQTILVRWANEPDPPVRRVGDLWMIAAQEDAWRLIARYLTDDDLQRFENVAIAILSEFDPAFELPPEQRYAASVYGKVLTRSGRLRTSIAETLALMATLSAEIPFTANKTGEDVTHRITWQLMEKAKYDEGLWASLAPQLPLLAEAAPDVFLRAVDAGLAGETPTLISLFQDQDSEAAFISSSPHTSLLWALETLAWHPDYLSPAALSLARLASLDPGGRLVNRPAKSLRDIFICWHPHTTASLESRLRVLDTIHNREPEVAWHLLLNLLPKHHSAVSPTHGTKWRDWVPDSRTRITVQEYLEATNAILNRLLAAVGTDPTRWCHLIVAASDMTDEQRELLLQHLETFDPQTLSSKERAALCGCLRQESTRHQDFPDADWAMPSEHVQRLEAVRTRFEPDDLVDRYCWLFSYRVELPGMLHGSWEARENVTRGLRTEALQEILRTQSWHGVMKLAEQVNEPALVGKTLAEAELMPIDFGLFLETNLGAAAVWRRQMTQSLVAINAYKRGEPWIEACLSANLNQWRSDQYGDFLLCLPFNSFLLDRLDAAAEEVQHHFWSHTQAANFLDPAQAERVLTQLLKFERPHFAINLLQWALQQTPELFSPERLAEVLERAVRTPPSPDFDASSFAYHSAELLNYLEKTGLERDRLAELEWLYLRVHQHSRRPRILYGELSKNPALFVEALQCIFPAQNESPTEVSDNTKAFALLALDFLESWKQMPGVQDDGSVDGEALRTWVMHARELAAACGRSEVADIYIGQSLAFSPSDPDGMWPHQGVRDLIEELANPDLEDDWQVQILNNRGVTVRMPTDGGEQERALVERYQNDAKQMSNRWPRTAAVLRAIAASYQRSATEHDQQAELTQDFWQ</sequence>
<gene>
    <name evidence="2" type="ORF">NDI38_26250</name>
</gene>
<evidence type="ECO:0000256" key="1">
    <source>
        <dbReference type="SAM" id="MobiDB-lite"/>
    </source>
</evidence>
<protein>
    <submittedName>
        <fullName evidence="2">Uncharacterized protein</fullName>
    </submittedName>
</protein>
<comment type="caution">
    <text evidence="2">The sequence shown here is derived from an EMBL/GenBank/DDBJ whole genome shotgun (WGS) entry which is preliminary data.</text>
</comment>
<dbReference type="Proteomes" id="UP001476950">
    <property type="component" value="Unassembled WGS sequence"/>
</dbReference>
<evidence type="ECO:0000313" key="3">
    <source>
        <dbReference type="Proteomes" id="UP001476950"/>
    </source>
</evidence>
<proteinExistence type="predicted"/>
<dbReference type="EMBL" id="JAMPLM010000046">
    <property type="protein sequence ID" value="MEP1061879.1"/>
    <property type="molecule type" value="Genomic_DNA"/>
</dbReference>
<reference evidence="2 3" key="1">
    <citation type="submission" date="2022-04" db="EMBL/GenBank/DDBJ databases">
        <title>Positive selection, recombination, and allopatry shape intraspecific diversity of widespread and dominant cyanobacteria.</title>
        <authorList>
            <person name="Wei J."/>
            <person name="Shu W."/>
            <person name="Hu C."/>
        </authorList>
    </citation>
    <scope>NUCLEOTIDE SEQUENCE [LARGE SCALE GENOMIC DNA]</scope>
    <source>
        <strain evidence="2 3">AS-A4</strain>
    </source>
</reference>
<feature type="region of interest" description="Disordered" evidence="1">
    <location>
        <begin position="1"/>
        <end position="20"/>
    </location>
</feature>
<organism evidence="2 3">
    <name type="scientific">Stenomitos frigidus AS-A4</name>
    <dbReference type="NCBI Taxonomy" id="2933935"/>
    <lineage>
        <taxon>Bacteria</taxon>
        <taxon>Bacillati</taxon>
        <taxon>Cyanobacteriota</taxon>
        <taxon>Cyanophyceae</taxon>
        <taxon>Leptolyngbyales</taxon>
        <taxon>Leptolyngbyaceae</taxon>
        <taxon>Stenomitos</taxon>
    </lineage>
</organism>
<dbReference type="RefSeq" id="WP_190455788.1">
    <property type="nucleotide sequence ID" value="NZ_JAMPLM010000046.1"/>
</dbReference>
<accession>A0ABV0KRM6</accession>